<keyword evidence="3" id="KW-0285">Flavoprotein</keyword>
<dbReference type="GO" id="GO:0102266">
    <property type="term" value="F:tRNA-dihydrouridine20a synthase activity"/>
    <property type="evidence" value="ECO:0007669"/>
    <property type="project" value="UniProtKB-EC"/>
</dbReference>
<feature type="domain" description="DUS-like FMN-binding" evidence="15">
    <location>
        <begin position="22"/>
        <end position="280"/>
    </location>
</feature>
<comment type="function">
    <text evidence="2">Catalyzes the synthesis of dihydrouridine, a modified base found in the D-loop of most tRNAs.</text>
</comment>
<evidence type="ECO:0000256" key="6">
    <source>
        <dbReference type="ARBA" id="ARBA00023002"/>
    </source>
</evidence>
<dbReference type="EnsemblMetazoa" id="XM_781117">
    <property type="protein sequence ID" value="XP_786210"/>
    <property type="gene ID" value="LOC581098"/>
</dbReference>
<sequence>MEKATHVSPLQLFQSKEPVKMCAPMVRYSKLAFRTLVRSYDCDLTFTPMIVCDSFLKSAKARDSEFTSNEGDRPLIVQFAASNAKDLADAAELVARYTDGVDLNCGCPQRWAVAEGYGACLIKHPDLIKDMVQQTWNRVDRSDFTTSIKIRLHKDIRETVELCRRAEHAGVSWITVHGRTKEQRGEPADHDAIRIIKEGVGVPVVANGDVKLMEDVRRIVEQTGVDGVMSARGILRNPAMYAGYDDTPFQCIQDWVDIGLSLGTNLTYFHHHLMQMLDQYLPGSEKVNFNSLTSTTAVLDYLETNFGIGWNPNKNFYTRNKEDLGCHSHGQSRILGKDHFEKFIDECTEDS</sequence>
<evidence type="ECO:0000256" key="4">
    <source>
        <dbReference type="ARBA" id="ARBA00022643"/>
    </source>
</evidence>
<dbReference type="GeneID" id="581098"/>
<evidence type="ECO:0000256" key="2">
    <source>
        <dbReference type="ARBA" id="ARBA00002468"/>
    </source>
</evidence>
<evidence type="ECO:0000256" key="8">
    <source>
        <dbReference type="ARBA" id="ARBA00051779"/>
    </source>
</evidence>
<name>A0A7M7REC1_STRPU</name>
<dbReference type="CTD" id="11062"/>
<dbReference type="SUPFAM" id="SSF51395">
    <property type="entry name" value="FMN-linked oxidoreductases"/>
    <property type="match status" value="1"/>
</dbReference>
<dbReference type="PROSITE" id="PS01136">
    <property type="entry name" value="UPF0034"/>
    <property type="match status" value="1"/>
</dbReference>
<dbReference type="PANTHER" id="PTHR11082">
    <property type="entry name" value="TRNA-DIHYDROURIDINE SYNTHASE"/>
    <property type="match status" value="1"/>
</dbReference>
<protein>
    <recommendedName>
        <fullName evidence="13">tRNA-dihydrouridine(20a/20b) synthase [NAD(P)+]-like</fullName>
        <ecNumber evidence="12">1.3.1.90</ecNumber>
    </recommendedName>
    <alternativeName>
        <fullName evidence="14">tRNA-dihydrouridine synthase 4-like</fullName>
    </alternativeName>
</protein>
<dbReference type="InterPro" id="IPR035587">
    <property type="entry name" value="DUS-like_FMN-bd"/>
</dbReference>
<comment type="catalytic activity">
    <reaction evidence="9">
        <text>5,6-dihydrouridine(20b) in tRNA + NAD(+) = uridine(20b) in tRNA + NADH + H(+)</text>
        <dbReference type="Rhea" id="RHEA:53352"/>
        <dbReference type="Rhea" id="RHEA-COMP:13537"/>
        <dbReference type="Rhea" id="RHEA-COMP:13538"/>
        <dbReference type="ChEBI" id="CHEBI:15378"/>
        <dbReference type="ChEBI" id="CHEBI:57540"/>
        <dbReference type="ChEBI" id="CHEBI:57945"/>
        <dbReference type="ChEBI" id="CHEBI:65315"/>
        <dbReference type="ChEBI" id="CHEBI:74443"/>
        <dbReference type="EC" id="1.3.1.90"/>
    </reaction>
    <physiologicalReaction direction="right-to-left" evidence="9">
        <dbReference type="Rhea" id="RHEA:53354"/>
    </physiologicalReaction>
</comment>
<dbReference type="AlphaFoldDB" id="A0A7M7REC1"/>
<evidence type="ECO:0000313" key="16">
    <source>
        <dbReference type="EnsemblMetazoa" id="XP_786210"/>
    </source>
</evidence>
<dbReference type="Pfam" id="PF01207">
    <property type="entry name" value="Dus"/>
    <property type="match status" value="1"/>
</dbReference>
<evidence type="ECO:0000256" key="11">
    <source>
        <dbReference type="ARBA" id="ARBA00060741"/>
    </source>
</evidence>
<keyword evidence="5" id="KW-0819">tRNA processing</keyword>
<dbReference type="GO" id="GO:0017150">
    <property type="term" value="F:tRNA dihydrouridine synthase activity"/>
    <property type="evidence" value="ECO:0000318"/>
    <property type="project" value="GO_Central"/>
</dbReference>
<dbReference type="OMA" id="QRPHHDI"/>
<dbReference type="InterPro" id="IPR013785">
    <property type="entry name" value="Aldolase_TIM"/>
</dbReference>
<accession>A0A7M7REC1</accession>
<comment type="cofactor">
    <cofactor evidence="1">
        <name>FMN</name>
        <dbReference type="ChEBI" id="CHEBI:58210"/>
    </cofactor>
</comment>
<keyword evidence="4" id="KW-0288">FMN</keyword>
<evidence type="ECO:0000313" key="17">
    <source>
        <dbReference type="Proteomes" id="UP000007110"/>
    </source>
</evidence>
<dbReference type="Gene3D" id="3.20.20.70">
    <property type="entry name" value="Aldolase class I"/>
    <property type="match status" value="1"/>
</dbReference>
<keyword evidence="6" id="KW-0560">Oxidoreductase</keyword>
<dbReference type="GO" id="GO:0050660">
    <property type="term" value="F:flavin adenine dinucleotide binding"/>
    <property type="evidence" value="ECO:0007669"/>
    <property type="project" value="InterPro"/>
</dbReference>
<organism evidence="16 17">
    <name type="scientific">Strongylocentrotus purpuratus</name>
    <name type="common">Purple sea urchin</name>
    <dbReference type="NCBI Taxonomy" id="7668"/>
    <lineage>
        <taxon>Eukaryota</taxon>
        <taxon>Metazoa</taxon>
        <taxon>Echinodermata</taxon>
        <taxon>Eleutherozoa</taxon>
        <taxon>Echinozoa</taxon>
        <taxon>Echinoidea</taxon>
        <taxon>Euechinoidea</taxon>
        <taxon>Echinacea</taxon>
        <taxon>Camarodonta</taxon>
        <taxon>Echinidea</taxon>
        <taxon>Strongylocentrotidae</taxon>
        <taxon>Strongylocentrotus</taxon>
    </lineage>
</organism>
<dbReference type="RefSeq" id="XP_786210.2">
    <property type="nucleotide sequence ID" value="XM_781117.4"/>
</dbReference>
<dbReference type="FunFam" id="3.20.20.70:FF:000100">
    <property type="entry name" value="tRNA-dihydrouridine synthase"/>
    <property type="match status" value="1"/>
</dbReference>
<dbReference type="InterPro" id="IPR018517">
    <property type="entry name" value="tRNA_hU_synthase_CS"/>
</dbReference>
<evidence type="ECO:0000256" key="5">
    <source>
        <dbReference type="ARBA" id="ARBA00022694"/>
    </source>
</evidence>
<reference evidence="17" key="1">
    <citation type="submission" date="2015-02" db="EMBL/GenBank/DDBJ databases">
        <title>Genome sequencing for Strongylocentrotus purpuratus.</title>
        <authorList>
            <person name="Murali S."/>
            <person name="Liu Y."/>
            <person name="Vee V."/>
            <person name="English A."/>
            <person name="Wang M."/>
            <person name="Skinner E."/>
            <person name="Han Y."/>
            <person name="Muzny D.M."/>
            <person name="Worley K.C."/>
            <person name="Gibbs R.A."/>
        </authorList>
    </citation>
    <scope>NUCLEOTIDE SEQUENCE</scope>
</reference>
<proteinExistence type="inferred from homology"/>
<evidence type="ECO:0000256" key="10">
    <source>
        <dbReference type="ARBA" id="ARBA00052996"/>
    </source>
</evidence>
<dbReference type="Proteomes" id="UP000007110">
    <property type="component" value="Unassembled WGS sequence"/>
</dbReference>
<evidence type="ECO:0000256" key="13">
    <source>
        <dbReference type="ARBA" id="ARBA00073608"/>
    </source>
</evidence>
<dbReference type="EC" id="1.3.1.90" evidence="12"/>
<evidence type="ECO:0000256" key="12">
    <source>
        <dbReference type="ARBA" id="ARBA00066483"/>
    </source>
</evidence>
<keyword evidence="17" id="KW-1185">Reference proteome</keyword>
<dbReference type="CDD" id="cd02801">
    <property type="entry name" value="DUS_like_FMN"/>
    <property type="match status" value="1"/>
</dbReference>
<evidence type="ECO:0000256" key="3">
    <source>
        <dbReference type="ARBA" id="ARBA00022630"/>
    </source>
</evidence>
<reference evidence="16" key="2">
    <citation type="submission" date="2021-01" db="UniProtKB">
        <authorList>
            <consortium name="EnsemblMetazoa"/>
        </authorList>
    </citation>
    <scope>IDENTIFICATION</scope>
</reference>
<comment type="catalytic activity">
    <reaction evidence="10">
        <text>5,6-dihydrouridine(20a) in tRNA + NADP(+) = uridine(20a) in tRNA + NADPH + H(+)</text>
        <dbReference type="Rhea" id="RHEA:53344"/>
        <dbReference type="Rhea" id="RHEA-COMP:13535"/>
        <dbReference type="Rhea" id="RHEA-COMP:13536"/>
        <dbReference type="ChEBI" id="CHEBI:15378"/>
        <dbReference type="ChEBI" id="CHEBI:57783"/>
        <dbReference type="ChEBI" id="CHEBI:58349"/>
        <dbReference type="ChEBI" id="CHEBI:65315"/>
        <dbReference type="ChEBI" id="CHEBI:74443"/>
        <dbReference type="EC" id="1.3.1.90"/>
    </reaction>
    <physiologicalReaction direction="right-to-left" evidence="10">
        <dbReference type="Rhea" id="RHEA:53346"/>
    </physiologicalReaction>
</comment>
<dbReference type="KEGG" id="spu:581098"/>
<comment type="similarity">
    <text evidence="11">Belongs to the Dus family. Dus4 subfamily.</text>
</comment>
<comment type="catalytic activity">
    <reaction evidence="8">
        <text>5,6-dihydrouridine(20a) in tRNA + NAD(+) = uridine(20a) in tRNA + NADH + H(+)</text>
        <dbReference type="Rhea" id="RHEA:53348"/>
        <dbReference type="Rhea" id="RHEA-COMP:13535"/>
        <dbReference type="Rhea" id="RHEA-COMP:13536"/>
        <dbReference type="ChEBI" id="CHEBI:15378"/>
        <dbReference type="ChEBI" id="CHEBI:57540"/>
        <dbReference type="ChEBI" id="CHEBI:57945"/>
        <dbReference type="ChEBI" id="CHEBI:65315"/>
        <dbReference type="ChEBI" id="CHEBI:74443"/>
        <dbReference type="EC" id="1.3.1.90"/>
    </reaction>
    <physiologicalReaction direction="right-to-left" evidence="8">
        <dbReference type="Rhea" id="RHEA:53350"/>
    </physiologicalReaction>
</comment>
<evidence type="ECO:0000256" key="14">
    <source>
        <dbReference type="ARBA" id="ARBA00075658"/>
    </source>
</evidence>
<dbReference type="InParanoid" id="A0A7M7REC1"/>
<evidence type="ECO:0000259" key="15">
    <source>
        <dbReference type="Pfam" id="PF01207"/>
    </source>
</evidence>
<comment type="catalytic activity">
    <reaction evidence="7">
        <text>5,6-dihydrouridine(20b) in tRNA + NADP(+) = uridine(20b) in tRNA + NADPH + H(+)</text>
        <dbReference type="Rhea" id="RHEA:53356"/>
        <dbReference type="Rhea" id="RHEA-COMP:13537"/>
        <dbReference type="Rhea" id="RHEA-COMP:13538"/>
        <dbReference type="ChEBI" id="CHEBI:15378"/>
        <dbReference type="ChEBI" id="CHEBI:57783"/>
        <dbReference type="ChEBI" id="CHEBI:58349"/>
        <dbReference type="ChEBI" id="CHEBI:65315"/>
        <dbReference type="ChEBI" id="CHEBI:74443"/>
        <dbReference type="EC" id="1.3.1.90"/>
    </reaction>
    <physiologicalReaction direction="right-to-left" evidence="7">
        <dbReference type="Rhea" id="RHEA:53358"/>
    </physiologicalReaction>
</comment>
<evidence type="ECO:0000256" key="1">
    <source>
        <dbReference type="ARBA" id="ARBA00001917"/>
    </source>
</evidence>
<dbReference type="PANTHER" id="PTHR11082:SF31">
    <property type="entry name" value="TRNA-DIHYDROURIDINE(20A_20B) SYNTHASE [NAD(P)+]-LIKE"/>
    <property type="match status" value="1"/>
</dbReference>
<dbReference type="FunCoup" id="A0A7M7REC1">
    <property type="interactions" value="323"/>
</dbReference>
<evidence type="ECO:0000256" key="9">
    <source>
        <dbReference type="ARBA" id="ARBA00051932"/>
    </source>
</evidence>
<dbReference type="OrthoDB" id="9977870at2759"/>
<evidence type="ECO:0000256" key="7">
    <source>
        <dbReference type="ARBA" id="ARBA00050434"/>
    </source>
</evidence>